<accession>A0ABT9U1K9</accession>
<dbReference type="EMBL" id="JAUSSU010000005">
    <property type="protein sequence ID" value="MDQ0113433.1"/>
    <property type="molecule type" value="Genomic_DNA"/>
</dbReference>
<protein>
    <submittedName>
        <fullName evidence="2">Uncharacterized protein</fullName>
    </submittedName>
</protein>
<feature type="signal peptide" evidence="1">
    <location>
        <begin position="1"/>
        <end position="22"/>
    </location>
</feature>
<reference evidence="2 3" key="1">
    <citation type="submission" date="2023-07" db="EMBL/GenBank/DDBJ databases">
        <title>Sorghum-associated microbial communities from plants grown in Nebraska, USA.</title>
        <authorList>
            <person name="Schachtman D."/>
        </authorList>
    </citation>
    <scope>NUCLEOTIDE SEQUENCE [LARGE SCALE GENOMIC DNA]</scope>
    <source>
        <strain evidence="2 3">CC482</strain>
    </source>
</reference>
<dbReference type="Proteomes" id="UP001229346">
    <property type="component" value="Unassembled WGS sequence"/>
</dbReference>
<keyword evidence="1" id="KW-0732">Signal</keyword>
<comment type="caution">
    <text evidence="2">The sequence shown here is derived from an EMBL/GenBank/DDBJ whole genome shotgun (WGS) entry which is preliminary data.</text>
</comment>
<dbReference type="RefSeq" id="WP_307204631.1">
    <property type="nucleotide sequence ID" value="NZ_JAUSSU010000005.1"/>
</dbReference>
<organism evidence="2 3">
    <name type="scientific">Paenibacillus harenae</name>
    <dbReference type="NCBI Taxonomy" id="306543"/>
    <lineage>
        <taxon>Bacteria</taxon>
        <taxon>Bacillati</taxon>
        <taxon>Bacillota</taxon>
        <taxon>Bacilli</taxon>
        <taxon>Bacillales</taxon>
        <taxon>Paenibacillaceae</taxon>
        <taxon>Paenibacillus</taxon>
    </lineage>
</organism>
<evidence type="ECO:0000313" key="3">
    <source>
        <dbReference type="Proteomes" id="UP001229346"/>
    </source>
</evidence>
<keyword evidence="3" id="KW-1185">Reference proteome</keyword>
<gene>
    <name evidence="2" type="ORF">J2T15_002874</name>
</gene>
<feature type="chain" id="PRO_5046077721" evidence="1">
    <location>
        <begin position="23"/>
        <end position="188"/>
    </location>
</feature>
<name>A0ABT9U1K9_PAEHA</name>
<proteinExistence type="predicted"/>
<sequence length="188" mass="20497">MKNKRLFSLAAFLAVASAASLAAFTDAFAMNGSRSFPEPVAPIHHQETIGDLAYEFRLNSNQFSLNDEIEVYAQVTNKGDEPINYTSGSSSCPTHVGVDLVHQETNTRLAIKQDDRACTADLVTSTLAPGHTVHSTWTFIPERWQDSKLILGDIGDYDVLVSLHEASSPFAQLQQFAPSSATITLLPE</sequence>
<evidence type="ECO:0000313" key="2">
    <source>
        <dbReference type="EMBL" id="MDQ0113433.1"/>
    </source>
</evidence>
<evidence type="ECO:0000256" key="1">
    <source>
        <dbReference type="SAM" id="SignalP"/>
    </source>
</evidence>